<organism evidence="9 10">
    <name type="scientific">Priapulus caudatus</name>
    <name type="common">Priapulid worm</name>
    <dbReference type="NCBI Taxonomy" id="37621"/>
    <lineage>
        <taxon>Eukaryota</taxon>
        <taxon>Metazoa</taxon>
        <taxon>Ecdysozoa</taxon>
        <taxon>Scalidophora</taxon>
        <taxon>Priapulida</taxon>
        <taxon>Priapulimorpha</taxon>
        <taxon>Priapulimorphida</taxon>
        <taxon>Priapulidae</taxon>
        <taxon>Priapulus</taxon>
    </lineage>
</organism>
<reference evidence="10 11" key="1">
    <citation type="submission" date="2025-05" db="UniProtKB">
        <authorList>
            <consortium name="RefSeq"/>
        </authorList>
    </citation>
    <scope>IDENTIFICATION</scope>
</reference>
<dbReference type="PROSITE" id="PS51883">
    <property type="entry name" value="OBG"/>
    <property type="match status" value="1"/>
</dbReference>
<dbReference type="PIRSF" id="PIRSF002401">
    <property type="entry name" value="GTP_bd_Obg/CgtA"/>
    <property type="match status" value="1"/>
</dbReference>
<proteinExistence type="inferred from homology"/>
<evidence type="ECO:0000256" key="6">
    <source>
        <dbReference type="ARBA" id="ARBA00023242"/>
    </source>
</evidence>
<evidence type="ECO:0000313" key="9">
    <source>
        <dbReference type="Proteomes" id="UP000695022"/>
    </source>
</evidence>
<dbReference type="Gene3D" id="2.70.210.12">
    <property type="entry name" value="GTP1/OBG domain"/>
    <property type="match status" value="1"/>
</dbReference>
<comment type="subcellular location">
    <subcellularLocation>
        <location evidence="1">Nucleus</location>
        <location evidence="1">Nucleolus</location>
    </subcellularLocation>
</comment>
<dbReference type="CDD" id="cd01898">
    <property type="entry name" value="Obg"/>
    <property type="match status" value="1"/>
</dbReference>
<keyword evidence="4" id="KW-0547">Nucleotide-binding</keyword>
<dbReference type="Pfam" id="PF01926">
    <property type="entry name" value="MMR_HSR1"/>
    <property type="match status" value="1"/>
</dbReference>
<dbReference type="Proteomes" id="UP000695022">
    <property type="component" value="Unplaced"/>
</dbReference>
<evidence type="ECO:0000256" key="1">
    <source>
        <dbReference type="ARBA" id="ARBA00004604"/>
    </source>
</evidence>
<gene>
    <name evidence="10 11" type="primary">LOC106814757</name>
</gene>
<dbReference type="InterPro" id="IPR014100">
    <property type="entry name" value="GTP-bd_Obg/CgtA"/>
</dbReference>
<sequence length="389" mass="42428">MVLIGRTLTAASKTGSHVGGGKFAKIRSKFVDTLRIYVRGGPGGMGLPRQSGVGGKGGAVYVQATHQITSLKAVKDAFPEKRFVGGAGGNSKSRKILGERGKDVLIPVPLGVTVMTDNCLMIGEVLEDKDKLLVVPGGEGGAPQNGWNGLKGKAINLTLDLKVIADIGLVGFPNAGKSTLLKAISGAKPKIANYPFTTMRPEIGTIKYEDFRQITVADLPGLIEGAHINIGLGYKFLKHVERTKLLLLVVDINGFQLSQKNYHRSAIETVLLLNKEMELYKEDLLYKPVVVAINKMDTPGAKDKVSELTEQLHTLDEVVKQLPEDIRPKRLLRFDHVVPISADKAHGVEKLKQVLRSVMDLYDDEFIQEVNQENRIGLKSRKEKGIQLV</sequence>
<dbReference type="Pfam" id="PF01018">
    <property type="entry name" value="GTP1_OBG"/>
    <property type="match status" value="1"/>
</dbReference>
<dbReference type="PRINTS" id="PR00326">
    <property type="entry name" value="GTP1OBG"/>
</dbReference>
<dbReference type="PANTHER" id="PTHR11702:SF43">
    <property type="entry name" value="GTP-BINDING PROTEIN 10"/>
    <property type="match status" value="1"/>
</dbReference>
<evidence type="ECO:0000313" key="11">
    <source>
        <dbReference type="RefSeq" id="XP_014674599.1"/>
    </source>
</evidence>
<evidence type="ECO:0000256" key="5">
    <source>
        <dbReference type="ARBA" id="ARBA00023134"/>
    </source>
</evidence>
<dbReference type="InterPro" id="IPR027417">
    <property type="entry name" value="P-loop_NTPase"/>
</dbReference>
<evidence type="ECO:0000256" key="2">
    <source>
        <dbReference type="ARBA" id="ARBA00007699"/>
    </source>
</evidence>
<dbReference type="RefSeq" id="XP_014674599.1">
    <property type="nucleotide sequence ID" value="XM_014819113.1"/>
</dbReference>
<dbReference type="PANTHER" id="PTHR11702">
    <property type="entry name" value="DEVELOPMENTALLY REGULATED GTP-BINDING PROTEIN-RELATED"/>
    <property type="match status" value="1"/>
</dbReference>
<accession>A0ABM1EQX1</accession>
<dbReference type="PROSITE" id="PS51710">
    <property type="entry name" value="G_OBG"/>
    <property type="match status" value="1"/>
</dbReference>
<dbReference type="Gene3D" id="3.40.50.300">
    <property type="entry name" value="P-loop containing nucleotide triphosphate hydrolases"/>
    <property type="match status" value="1"/>
</dbReference>
<dbReference type="InterPro" id="IPR031167">
    <property type="entry name" value="G_OBG"/>
</dbReference>
<dbReference type="GeneID" id="106814757"/>
<keyword evidence="6" id="KW-0539">Nucleus</keyword>
<evidence type="ECO:0000313" key="10">
    <source>
        <dbReference type="RefSeq" id="XP_014674592.1"/>
    </source>
</evidence>
<keyword evidence="3" id="KW-0690">Ribosome biogenesis</keyword>
<evidence type="ECO:0000259" key="7">
    <source>
        <dbReference type="PROSITE" id="PS51710"/>
    </source>
</evidence>
<feature type="domain" description="OBG-type G" evidence="7">
    <location>
        <begin position="165"/>
        <end position="360"/>
    </location>
</feature>
<dbReference type="SUPFAM" id="SSF82051">
    <property type="entry name" value="Obg GTP-binding protein N-terminal domain"/>
    <property type="match status" value="1"/>
</dbReference>
<name>A0ABM1EQX1_PRICU</name>
<evidence type="ECO:0000256" key="4">
    <source>
        <dbReference type="ARBA" id="ARBA00022741"/>
    </source>
</evidence>
<feature type="domain" description="Obg" evidence="8">
    <location>
        <begin position="28"/>
        <end position="164"/>
    </location>
</feature>
<dbReference type="SUPFAM" id="SSF52540">
    <property type="entry name" value="P-loop containing nucleoside triphosphate hydrolases"/>
    <property type="match status" value="1"/>
</dbReference>
<comment type="similarity">
    <text evidence="2">Belongs to the TRAFAC class OBG-HflX-like GTPase superfamily. OBG GTPase family.</text>
</comment>
<dbReference type="InterPro" id="IPR036726">
    <property type="entry name" value="GTP1_OBG_dom_sf"/>
</dbReference>
<dbReference type="InterPro" id="IPR006073">
    <property type="entry name" value="GTP-bd"/>
</dbReference>
<protein>
    <submittedName>
        <fullName evidence="10">GTP-binding protein 10-like isoform X1</fullName>
    </submittedName>
    <submittedName>
        <fullName evidence="11">GTP-binding protein 10-like isoform X2</fullName>
    </submittedName>
</protein>
<keyword evidence="9" id="KW-1185">Reference proteome</keyword>
<dbReference type="RefSeq" id="XP_014674592.1">
    <property type="nucleotide sequence ID" value="XM_014819106.1"/>
</dbReference>
<evidence type="ECO:0000259" key="8">
    <source>
        <dbReference type="PROSITE" id="PS51883"/>
    </source>
</evidence>
<evidence type="ECO:0000256" key="3">
    <source>
        <dbReference type="ARBA" id="ARBA00022517"/>
    </source>
</evidence>
<dbReference type="InterPro" id="IPR006169">
    <property type="entry name" value="GTP1_OBG_dom"/>
</dbReference>
<keyword evidence="5" id="KW-0342">GTP-binding</keyword>
<dbReference type="InterPro" id="IPR045086">
    <property type="entry name" value="OBG_GTPase"/>
</dbReference>